<accession>X0WXV1</accession>
<evidence type="ECO:0000256" key="4">
    <source>
        <dbReference type="ARBA" id="ARBA00022723"/>
    </source>
</evidence>
<dbReference type="GO" id="GO:0051539">
    <property type="term" value="F:4 iron, 4 sulfur cluster binding"/>
    <property type="evidence" value="ECO:0007669"/>
    <property type="project" value="UniProtKB-KW"/>
</dbReference>
<comment type="caution">
    <text evidence="8">The sequence shown here is derived from an EMBL/GenBank/DDBJ whole genome shotgun (WGS) entry which is preliminary data.</text>
</comment>
<evidence type="ECO:0000259" key="7">
    <source>
        <dbReference type="PROSITE" id="PS51918"/>
    </source>
</evidence>
<reference evidence="8" key="1">
    <citation type="journal article" date="2014" name="Front. Microbiol.">
        <title>High frequency of phylogenetically diverse reductive dehalogenase-homologous genes in deep subseafloor sedimentary metagenomes.</title>
        <authorList>
            <person name="Kawai M."/>
            <person name="Futagami T."/>
            <person name="Toyoda A."/>
            <person name="Takaki Y."/>
            <person name="Nishi S."/>
            <person name="Hori S."/>
            <person name="Arai W."/>
            <person name="Tsubouchi T."/>
            <person name="Morono Y."/>
            <person name="Uchiyama I."/>
            <person name="Ito T."/>
            <person name="Fujiyama A."/>
            <person name="Inagaki F."/>
            <person name="Takami H."/>
        </authorList>
    </citation>
    <scope>NUCLEOTIDE SEQUENCE</scope>
    <source>
        <strain evidence="8">Expedition CK06-06</strain>
    </source>
</reference>
<comment type="cofactor">
    <cofactor evidence="1">
        <name>[4Fe-4S] cluster</name>
        <dbReference type="ChEBI" id="CHEBI:49883"/>
    </cofactor>
</comment>
<evidence type="ECO:0000256" key="3">
    <source>
        <dbReference type="ARBA" id="ARBA00022691"/>
    </source>
</evidence>
<dbReference type="InterPro" id="IPR007197">
    <property type="entry name" value="rSAM"/>
</dbReference>
<keyword evidence="2" id="KW-0004">4Fe-4S</keyword>
<dbReference type="InterPro" id="IPR034457">
    <property type="entry name" value="Organic_radical-activating"/>
</dbReference>
<dbReference type="InterPro" id="IPR012840">
    <property type="entry name" value="NrdG2"/>
</dbReference>
<dbReference type="SFLD" id="SFLDG01094">
    <property type="entry name" value="Uncharacterised_Radical_SAM_Su"/>
    <property type="match status" value="1"/>
</dbReference>
<dbReference type="GO" id="GO:0003824">
    <property type="term" value="F:catalytic activity"/>
    <property type="evidence" value="ECO:0007669"/>
    <property type="project" value="InterPro"/>
</dbReference>
<dbReference type="SUPFAM" id="SSF102114">
    <property type="entry name" value="Radical SAM enzymes"/>
    <property type="match status" value="1"/>
</dbReference>
<dbReference type="EMBL" id="BARS01031135">
    <property type="protein sequence ID" value="GAG28012.1"/>
    <property type="molecule type" value="Genomic_DNA"/>
</dbReference>
<dbReference type="PANTHER" id="PTHR30352">
    <property type="entry name" value="PYRUVATE FORMATE-LYASE-ACTIVATING ENZYME"/>
    <property type="match status" value="1"/>
</dbReference>
<dbReference type="Pfam" id="PF04055">
    <property type="entry name" value="Radical_SAM"/>
    <property type="match status" value="1"/>
</dbReference>
<evidence type="ECO:0000256" key="5">
    <source>
        <dbReference type="ARBA" id="ARBA00023004"/>
    </source>
</evidence>
<dbReference type="CDD" id="cd01335">
    <property type="entry name" value="Radical_SAM"/>
    <property type="match status" value="1"/>
</dbReference>
<sequence length="183" mass="21628">MNEYPGEISAVIFSQGCNFNCRYCFNPELKMYDSPKERYTDQNEILETLKYKKNIITAVALTGGEPLLQYDIIEFLLDIREMGYKIKINTNGSRYERLEYIINWNLVDFVRMDIKAPPDKYEDITCCSVNMDAIKKSIKLIKKSGIEHEFHTVMDEDVLNEKDIRKIRKWIKDDKNYKVGEKK</sequence>
<dbReference type="Gene3D" id="3.20.20.70">
    <property type="entry name" value="Aldolase class I"/>
    <property type="match status" value="1"/>
</dbReference>
<evidence type="ECO:0000256" key="2">
    <source>
        <dbReference type="ARBA" id="ARBA00022485"/>
    </source>
</evidence>
<dbReference type="SFLD" id="SFLDS00029">
    <property type="entry name" value="Radical_SAM"/>
    <property type="match status" value="1"/>
</dbReference>
<gene>
    <name evidence="8" type="ORF">S01H1_48485</name>
</gene>
<dbReference type="NCBIfam" id="TIGR02495">
    <property type="entry name" value="NrdG2"/>
    <property type="match status" value="1"/>
</dbReference>
<evidence type="ECO:0000313" key="8">
    <source>
        <dbReference type="EMBL" id="GAG28012.1"/>
    </source>
</evidence>
<proteinExistence type="predicted"/>
<dbReference type="InterPro" id="IPR013785">
    <property type="entry name" value="Aldolase_TIM"/>
</dbReference>
<organism evidence="8">
    <name type="scientific">marine sediment metagenome</name>
    <dbReference type="NCBI Taxonomy" id="412755"/>
    <lineage>
        <taxon>unclassified sequences</taxon>
        <taxon>metagenomes</taxon>
        <taxon>ecological metagenomes</taxon>
    </lineage>
</organism>
<dbReference type="InterPro" id="IPR058240">
    <property type="entry name" value="rSAM_sf"/>
</dbReference>
<dbReference type="AlphaFoldDB" id="X0WXV1"/>
<evidence type="ECO:0000256" key="1">
    <source>
        <dbReference type="ARBA" id="ARBA00001966"/>
    </source>
</evidence>
<dbReference type="GO" id="GO:0046872">
    <property type="term" value="F:metal ion binding"/>
    <property type="evidence" value="ECO:0007669"/>
    <property type="project" value="UniProtKB-KW"/>
</dbReference>
<dbReference type="SFLD" id="SFLDG01067">
    <property type="entry name" value="SPASM/twitch_domain_containing"/>
    <property type="match status" value="1"/>
</dbReference>
<dbReference type="PANTHER" id="PTHR30352:SF13">
    <property type="entry name" value="GLYCYL-RADICAL ENZYME ACTIVATING ENZYME YJJW-RELATED"/>
    <property type="match status" value="1"/>
</dbReference>
<keyword evidence="5" id="KW-0408">Iron</keyword>
<evidence type="ECO:0000256" key="6">
    <source>
        <dbReference type="ARBA" id="ARBA00023014"/>
    </source>
</evidence>
<keyword evidence="3" id="KW-0949">S-adenosyl-L-methionine</keyword>
<name>X0WXV1_9ZZZZ</name>
<feature type="domain" description="Radical SAM core" evidence="7">
    <location>
        <begin position="3"/>
        <end position="183"/>
    </location>
</feature>
<keyword evidence="4" id="KW-0479">Metal-binding</keyword>
<protein>
    <recommendedName>
        <fullName evidence="7">Radical SAM core domain-containing protein</fullName>
    </recommendedName>
</protein>
<dbReference type="PROSITE" id="PS51918">
    <property type="entry name" value="RADICAL_SAM"/>
    <property type="match status" value="1"/>
</dbReference>
<keyword evidence="6" id="KW-0411">Iron-sulfur</keyword>